<evidence type="ECO:0000313" key="3">
    <source>
        <dbReference type="Proteomes" id="UP000790833"/>
    </source>
</evidence>
<keyword evidence="3" id="KW-1185">Reference proteome</keyword>
<dbReference type="SUPFAM" id="SSF160369">
    <property type="entry name" value="Ribosomal protein L10-like"/>
    <property type="match status" value="1"/>
</dbReference>
<dbReference type="Gene3D" id="3.30.70.1730">
    <property type="match status" value="1"/>
</dbReference>
<sequence>MIRGLVSGLGARTVRIGGSNTLCSIRTALFSQSSSRSLTTSSSTPTSPIYQVENRNTFKPVLSRKTFLLDYYSHLNRTNKIILYVHHGHLNKVDNHKFRTDLTNAGAKLHILRNSIYNVFLRNSQEEDPASAEAYHNNKDKQHPLAPLLNGPTGIITIPTVDPSVVKSVVKILEGAQERMFLIGALVDSSVFTTEQIAEFKELPTQEQLQAQLVGVLTVLGGAGLVRTLESTPTTLYLTMKQREDDMSPEEEDAEKI</sequence>
<dbReference type="Proteomes" id="UP000790833">
    <property type="component" value="Unassembled WGS sequence"/>
</dbReference>
<dbReference type="PANTHER" id="PTHR11560">
    <property type="entry name" value="39S RIBOSOMAL PROTEIN L10, MITOCHONDRIAL"/>
    <property type="match status" value="1"/>
</dbReference>
<dbReference type="EMBL" id="JAHMUF010000006">
    <property type="protein sequence ID" value="KAG7194615.1"/>
    <property type="molecule type" value="Genomic_DNA"/>
</dbReference>
<dbReference type="CDD" id="cd05797">
    <property type="entry name" value="Ribosomal_L10"/>
    <property type="match status" value="1"/>
</dbReference>
<dbReference type="InterPro" id="IPR043141">
    <property type="entry name" value="Ribosomal_uL10-like_sf"/>
</dbReference>
<dbReference type="GeneID" id="66117665"/>
<evidence type="ECO:0000256" key="1">
    <source>
        <dbReference type="ARBA" id="ARBA00008889"/>
    </source>
</evidence>
<dbReference type="InterPro" id="IPR047865">
    <property type="entry name" value="Ribosomal_uL10_bac_type"/>
</dbReference>
<reference evidence="2" key="1">
    <citation type="submission" date="2021-03" db="EMBL/GenBank/DDBJ databases">
        <authorList>
            <person name="Palmer J.M."/>
        </authorList>
    </citation>
    <scope>NUCLEOTIDE SEQUENCE</scope>
    <source>
        <strain evidence="2">ARV_011</strain>
    </source>
</reference>
<organism evidence="2 3">
    <name type="scientific">Scheffersomyces spartinae</name>
    <dbReference type="NCBI Taxonomy" id="45513"/>
    <lineage>
        <taxon>Eukaryota</taxon>
        <taxon>Fungi</taxon>
        <taxon>Dikarya</taxon>
        <taxon>Ascomycota</taxon>
        <taxon>Saccharomycotina</taxon>
        <taxon>Pichiomycetes</taxon>
        <taxon>Debaryomycetaceae</taxon>
        <taxon>Scheffersomyces</taxon>
    </lineage>
</organism>
<comment type="caution">
    <text evidence="2">The sequence shown here is derived from an EMBL/GenBank/DDBJ whole genome shotgun (WGS) entry which is preliminary data.</text>
</comment>
<protein>
    <submittedName>
        <fullName evidence="2">Uncharacterized protein</fullName>
    </submittedName>
</protein>
<comment type="similarity">
    <text evidence="1">Belongs to the universal ribosomal protein uL10 family.</text>
</comment>
<dbReference type="OrthoDB" id="360689at2759"/>
<proteinExistence type="inferred from homology"/>
<dbReference type="AlphaFoldDB" id="A0A9P7VB92"/>
<name>A0A9P7VB92_9ASCO</name>
<dbReference type="RefSeq" id="XP_043050162.1">
    <property type="nucleotide sequence ID" value="XM_043194965.1"/>
</dbReference>
<accession>A0A9P7VB92</accession>
<evidence type="ECO:0000313" key="2">
    <source>
        <dbReference type="EMBL" id="KAG7194615.1"/>
    </source>
</evidence>
<gene>
    <name evidence="2" type="ORF">KQ657_004291</name>
</gene>